<dbReference type="EMBL" id="JAGDFM010000521">
    <property type="protein sequence ID" value="KAG7377469.1"/>
    <property type="molecule type" value="Genomic_DNA"/>
</dbReference>
<sequence>MVEWIFSHFSQCVSEVGVVEEAASTGQVEILKFLLVKDSGHMQEECEAGVNKIGDDGDAHRIVLEGNGVTWGGKDMVLAAKNAHSDTVRWLHENTGSTERDAV</sequence>
<keyword evidence="2" id="KW-1185">Reference proteome</keyword>
<name>A0A8T1VBI3_9STRA</name>
<accession>A0A8T1VBI3</accession>
<protein>
    <submittedName>
        <fullName evidence="1">Uncharacterized protein</fullName>
    </submittedName>
</protein>
<evidence type="ECO:0000313" key="2">
    <source>
        <dbReference type="Proteomes" id="UP000694044"/>
    </source>
</evidence>
<gene>
    <name evidence="1" type="ORF">PHYPSEUDO_011611</name>
</gene>
<organism evidence="1 2">
    <name type="scientific">Phytophthora pseudosyringae</name>
    <dbReference type="NCBI Taxonomy" id="221518"/>
    <lineage>
        <taxon>Eukaryota</taxon>
        <taxon>Sar</taxon>
        <taxon>Stramenopiles</taxon>
        <taxon>Oomycota</taxon>
        <taxon>Peronosporomycetes</taxon>
        <taxon>Peronosporales</taxon>
        <taxon>Peronosporaceae</taxon>
        <taxon>Phytophthora</taxon>
    </lineage>
</organism>
<proteinExistence type="predicted"/>
<dbReference type="Proteomes" id="UP000694044">
    <property type="component" value="Unassembled WGS sequence"/>
</dbReference>
<dbReference type="AlphaFoldDB" id="A0A8T1VBI3"/>
<evidence type="ECO:0000313" key="1">
    <source>
        <dbReference type="EMBL" id="KAG7377469.1"/>
    </source>
</evidence>
<reference evidence="1" key="1">
    <citation type="submission" date="2021-02" db="EMBL/GenBank/DDBJ databases">
        <authorList>
            <person name="Palmer J.M."/>
        </authorList>
    </citation>
    <scope>NUCLEOTIDE SEQUENCE</scope>
    <source>
        <strain evidence="1">SCRP734</strain>
    </source>
</reference>
<comment type="caution">
    <text evidence="1">The sequence shown here is derived from an EMBL/GenBank/DDBJ whole genome shotgun (WGS) entry which is preliminary data.</text>
</comment>